<name>A0A9F5N0C4_PYTBI</name>
<dbReference type="GO" id="GO:0035556">
    <property type="term" value="P:intracellular signal transduction"/>
    <property type="evidence" value="ECO:0007669"/>
    <property type="project" value="TreeGrafter"/>
</dbReference>
<keyword evidence="3" id="KW-1185">Reference proteome</keyword>
<sequence>MSASLVVTRSLLREDTGTAENFLLCGSTLSEITEETEYIKKIRSTLAKVQPLFYKKESNHGIANGMLDSKPHSTEPELVPDEEMLSSSYKELLEKMKKAEEELLWVNKENERLKIKLEASRAAGAESVKHGSQKLQDNYKKRSEDLRKRQEGAINIMKARKLEQEQKLKQSTDSLSQLNVQLHEKYGQIEELEKRVQRMEEEKKTLKEKKQLLKKKLHQMMSNAENSKSCVKVQTEISVLQEQISHLDHVIHSQHQHLHNVIHQIEGLNNELKHQDERIESLKEQIVVLQAKVKR</sequence>
<gene>
    <name evidence="4" type="primary">CCDC68</name>
</gene>
<dbReference type="CTD" id="80323"/>
<dbReference type="GeneID" id="103059421"/>
<dbReference type="PANTHER" id="PTHR23171">
    <property type="entry name" value="GDOWN1"/>
    <property type="match status" value="1"/>
</dbReference>
<dbReference type="PANTHER" id="PTHR23171:SF3">
    <property type="entry name" value="COILED-COIL DOMAIN-CONTAINING PROTEIN 68"/>
    <property type="match status" value="1"/>
</dbReference>
<protein>
    <submittedName>
        <fullName evidence="4">Coiled-coil domain-containing protein 68 isoform X2</fullName>
    </submittedName>
</protein>
<feature type="coiled-coil region" evidence="1">
    <location>
        <begin position="175"/>
        <end position="223"/>
    </location>
</feature>
<organism evidence="3 4">
    <name type="scientific">Python bivittatus</name>
    <name type="common">Burmese python</name>
    <name type="synonym">Python molurus bivittatus</name>
    <dbReference type="NCBI Taxonomy" id="176946"/>
    <lineage>
        <taxon>Eukaryota</taxon>
        <taxon>Metazoa</taxon>
        <taxon>Chordata</taxon>
        <taxon>Craniata</taxon>
        <taxon>Vertebrata</taxon>
        <taxon>Euteleostomi</taxon>
        <taxon>Lepidosauria</taxon>
        <taxon>Squamata</taxon>
        <taxon>Bifurcata</taxon>
        <taxon>Unidentata</taxon>
        <taxon>Episquamata</taxon>
        <taxon>Toxicofera</taxon>
        <taxon>Serpentes</taxon>
        <taxon>Henophidia</taxon>
        <taxon>Pythonidae</taxon>
        <taxon>Python</taxon>
    </lineage>
</organism>
<accession>A0A9F5N0C4</accession>
<feature type="region of interest" description="Disordered" evidence="2">
    <location>
        <begin position="122"/>
        <end position="146"/>
    </location>
</feature>
<reference evidence="4" key="1">
    <citation type="submission" date="2025-08" db="UniProtKB">
        <authorList>
            <consortium name="RefSeq"/>
        </authorList>
    </citation>
    <scope>IDENTIFICATION</scope>
    <source>
        <tissue evidence="4">Liver</tissue>
    </source>
</reference>
<evidence type="ECO:0000313" key="4">
    <source>
        <dbReference type="RefSeq" id="XP_025023288.1"/>
    </source>
</evidence>
<dbReference type="InterPro" id="IPR051375">
    <property type="entry name" value="Tuftelin_GRINL1A/MYZAP/CCD68"/>
</dbReference>
<evidence type="ECO:0000256" key="1">
    <source>
        <dbReference type="SAM" id="Coils"/>
    </source>
</evidence>
<dbReference type="RefSeq" id="XP_025023288.1">
    <property type="nucleotide sequence ID" value="XM_025167520.1"/>
</dbReference>
<evidence type="ECO:0000313" key="3">
    <source>
        <dbReference type="Proteomes" id="UP000695026"/>
    </source>
</evidence>
<keyword evidence="1" id="KW-0175">Coiled coil</keyword>
<dbReference type="Proteomes" id="UP000695026">
    <property type="component" value="Unplaced"/>
</dbReference>
<evidence type="ECO:0000256" key="2">
    <source>
        <dbReference type="SAM" id="MobiDB-lite"/>
    </source>
</evidence>
<proteinExistence type="predicted"/>
<feature type="compositionally biased region" description="Basic and acidic residues" evidence="2">
    <location>
        <begin position="137"/>
        <end position="146"/>
    </location>
</feature>
<dbReference type="Gene3D" id="1.10.287.1490">
    <property type="match status" value="1"/>
</dbReference>
<dbReference type="AlphaFoldDB" id="A0A9F5N0C4"/>
<feature type="coiled-coil region" evidence="1">
    <location>
        <begin position="82"/>
        <end position="116"/>
    </location>
</feature>
<feature type="coiled-coil region" evidence="1">
    <location>
        <begin position="258"/>
        <end position="292"/>
    </location>
</feature>